<gene>
    <name evidence="1" type="ORF">GCM10011614_06080</name>
</gene>
<comment type="caution">
    <text evidence="1">The sequence shown here is derived from an EMBL/GenBank/DDBJ whole genome shotgun (WGS) entry which is preliminary data.</text>
</comment>
<sequence length="145" mass="15705">MYQFVDRPLETLDAGCRFVVWSMRAWVSSLTSKGCPARFLAQPFARWRMIGGLQPFHRLMLVLNRDALESLHFHPLPCPRVSEHEALVLSLLVTVAGGGAAQTRDTLCLFVAEDGIGDALDSLSALSAALAIAGLMPVEPAESKG</sequence>
<dbReference type="EMBL" id="BMZA01000001">
    <property type="protein sequence ID" value="GGY93897.1"/>
    <property type="molecule type" value="Genomic_DNA"/>
</dbReference>
<dbReference type="Proteomes" id="UP000648075">
    <property type="component" value="Unassembled WGS sequence"/>
</dbReference>
<evidence type="ECO:0000313" key="2">
    <source>
        <dbReference type="Proteomes" id="UP000648075"/>
    </source>
</evidence>
<protein>
    <submittedName>
        <fullName evidence="1">Uncharacterized protein</fullName>
    </submittedName>
</protein>
<name>A0A918PAE8_9SPHN</name>
<proteinExistence type="predicted"/>
<dbReference type="AlphaFoldDB" id="A0A918PAE8"/>
<keyword evidence="2" id="KW-1185">Reference proteome</keyword>
<dbReference type="RefSeq" id="WP_189619586.1">
    <property type="nucleotide sequence ID" value="NZ_BMZA01000001.1"/>
</dbReference>
<evidence type="ECO:0000313" key="1">
    <source>
        <dbReference type="EMBL" id="GGY93897.1"/>
    </source>
</evidence>
<organism evidence="1 2">
    <name type="scientific">Novosphingobium colocasiae</name>
    <dbReference type="NCBI Taxonomy" id="1256513"/>
    <lineage>
        <taxon>Bacteria</taxon>
        <taxon>Pseudomonadati</taxon>
        <taxon>Pseudomonadota</taxon>
        <taxon>Alphaproteobacteria</taxon>
        <taxon>Sphingomonadales</taxon>
        <taxon>Sphingomonadaceae</taxon>
        <taxon>Novosphingobium</taxon>
    </lineage>
</organism>
<reference evidence="1" key="2">
    <citation type="submission" date="2020-09" db="EMBL/GenBank/DDBJ databases">
        <authorList>
            <person name="Sun Q."/>
            <person name="Kim S."/>
        </authorList>
    </citation>
    <scope>NUCLEOTIDE SEQUENCE</scope>
    <source>
        <strain evidence="1">KCTC 32255</strain>
    </source>
</reference>
<accession>A0A918PAE8</accession>
<reference evidence="1" key="1">
    <citation type="journal article" date="2014" name="Int. J. Syst. Evol. Microbiol.">
        <title>Complete genome sequence of Corynebacterium casei LMG S-19264T (=DSM 44701T), isolated from a smear-ripened cheese.</title>
        <authorList>
            <consortium name="US DOE Joint Genome Institute (JGI-PGF)"/>
            <person name="Walter F."/>
            <person name="Albersmeier A."/>
            <person name="Kalinowski J."/>
            <person name="Ruckert C."/>
        </authorList>
    </citation>
    <scope>NUCLEOTIDE SEQUENCE</scope>
    <source>
        <strain evidence="1">KCTC 32255</strain>
    </source>
</reference>